<keyword evidence="1" id="KW-0472">Membrane</keyword>
<organism evidence="2 3">
    <name type="scientific">Micromonospora chaiyaphumensis</name>
    <dbReference type="NCBI Taxonomy" id="307119"/>
    <lineage>
        <taxon>Bacteria</taxon>
        <taxon>Bacillati</taxon>
        <taxon>Actinomycetota</taxon>
        <taxon>Actinomycetes</taxon>
        <taxon>Micromonosporales</taxon>
        <taxon>Micromonosporaceae</taxon>
        <taxon>Micromonospora</taxon>
    </lineage>
</organism>
<dbReference type="Gene3D" id="1.20.1250.20">
    <property type="entry name" value="MFS general substrate transporter like domains"/>
    <property type="match status" value="1"/>
</dbReference>
<dbReference type="RefSeq" id="WP_244167585.1">
    <property type="nucleotide sequence ID" value="NZ_FMCS01000002.1"/>
</dbReference>
<reference evidence="3" key="1">
    <citation type="submission" date="2016-06" db="EMBL/GenBank/DDBJ databases">
        <authorList>
            <person name="Varghese N."/>
            <person name="Submissions Spin"/>
        </authorList>
    </citation>
    <scope>NUCLEOTIDE SEQUENCE [LARGE SCALE GENOMIC DNA]</scope>
    <source>
        <strain evidence="3">DSM 45246</strain>
    </source>
</reference>
<accession>A0A1C4VC21</accession>
<dbReference type="Proteomes" id="UP000199629">
    <property type="component" value="Unassembled WGS sequence"/>
</dbReference>
<name>A0A1C4VC21_9ACTN</name>
<proteinExistence type="predicted"/>
<evidence type="ECO:0000313" key="3">
    <source>
        <dbReference type="Proteomes" id="UP000199629"/>
    </source>
</evidence>
<evidence type="ECO:0000256" key="1">
    <source>
        <dbReference type="SAM" id="Phobius"/>
    </source>
</evidence>
<keyword evidence="1" id="KW-0812">Transmembrane</keyword>
<evidence type="ECO:0000313" key="2">
    <source>
        <dbReference type="EMBL" id="SCE81570.1"/>
    </source>
</evidence>
<feature type="transmembrane region" description="Helical" evidence="1">
    <location>
        <begin position="75"/>
        <end position="93"/>
    </location>
</feature>
<feature type="transmembrane region" description="Helical" evidence="1">
    <location>
        <begin position="43"/>
        <end position="63"/>
    </location>
</feature>
<dbReference type="AlphaFoldDB" id="A0A1C4VC21"/>
<sequence length="160" mass="15826">MPRLTRDRTTWLIYAQLGLWGFFLYGFGPVVPLLRDEQGTSAAVAGLHSTGIAVGALAGGALFAPAARRLGRGPAIWLGLAGVATGVAALGLLQPLPATIAAVAVIATFGMMVISGINVVLTAHHGPGAPAALSEANAACAGMGILAPLVIGASVDAGHG</sequence>
<keyword evidence="1" id="KW-1133">Transmembrane helix</keyword>
<dbReference type="SUPFAM" id="SSF103473">
    <property type="entry name" value="MFS general substrate transporter"/>
    <property type="match status" value="1"/>
</dbReference>
<dbReference type="InterPro" id="IPR036259">
    <property type="entry name" value="MFS_trans_sf"/>
</dbReference>
<gene>
    <name evidence="2" type="ORF">GA0070214_102229</name>
</gene>
<dbReference type="EMBL" id="FMCS01000002">
    <property type="protein sequence ID" value="SCE81570.1"/>
    <property type="molecule type" value="Genomic_DNA"/>
</dbReference>
<protein>
    <submittedName>
        <fullName evidence="2">Major Facilitator Superfamily protein</fullName>
    </submittedName>
</protein>
<feature type="transmembrane region" description="Helical" evidence="1">
    <location>
        <begin position="12"/>
        <end position="31"/>
    </location>
</feature>
<keyword evidence="3" id="KW-1185">Reference proteome</keyword>
<feature type="transmembrane region" description="Helical" evidence="1">
    <location>
        <begin position="99"/>
        <end position="121"/>
    </location>
</feature>